<organism evidence="1 2">
    <name type="scientific">Tritrichomonas musculus</name>
    <dbReference type="NCBI Taxonomy" id="1915356"/>
    <lineage>
        <taxon>Eukaryota</taxon>
        <taxon>Metamonada</taxon>
        <taxon>Parabasalia</taxon>
        <taxon>Tritrichomonadida</taxon>
        <taxon>Tritrichomonadidae</taxon>
        <taxon>Tritrichomonas</taxon>
    </lineage>
</organism>
<evidence type="ECO:0000313" key="2">
    <source>
        <dbReference type="Proteomes" id="UP001470230"/>
    </source>
</evidence>
<dbReference type="InterPro" id="IPR016024">
    <property type="entry name" value="ARM-type_fold"/>
</dbReference>
<dbReference type="Gene3D" id="1.25.10.10">
    <property type="entry name" value="Leucine-rich Repeat Variant"/>
    <property type="match status" value="1"/>
</dbReference>
<dbReference type="Proteomes" id="UP001470230">
    <property type="component" value="Unassembled WGS sequence"/>
</dbReference>
<protein>
    <submittedName>
        <fullName evidence="1">Uncharacterized protein</fullName>
    </submittedName>
</protein>
<dbReference type="SUPFAM" id="SSF48371">
    <property type="entry name" value="ARM repeat"/>
    <property type="match status" value="1"/>
</dbReference>
<gene>
    <name evidence="1" type="ORF">M9Y10_035360</name>
</gene>
<name>A0ABR2KJI1_9EUKA</name>
<sequence>MDEYKITAKEKSNFDTEKDSDLDQAKEFWNQFWILNNYWNEQNFKQMNAVLQVMVNIINDEKRPLYIEDDMVQKTNIIHFCFFVINEITKNITSDHIFSYSCFLNSFIQLLSSLFDISQLASELLINEHPISALWDLILFRVQDLSFNSMNLIHKIVTSGQAESEIDFLFPQIIFLLRTEKEREPKYATSLLPIVLSYCEKTPSSKLKQYVSNLLIVINELFSSNDYFEKDLSLVYSFCLDIVIELQKKKFDIFILNHDLFIKIFNIINDHVHIEFYGKVFRFIDISMNSISDDNQKNMKTKEVLSRIDRIINIFQACILKSINIVYLLSNLLLDENSILKYLLLDESIKAIIKYHKNHNYQMRESIIWLVWNMLYVCTSEQLIKMFSNNEIFQIVVDSLDQDNSSFLSLVVKTLGEMINKLGYTRPGSIKYVDIIIEKMFSIIDTADYETQAIFFSEIPKGDDNVD</sequence>
<comment type="caution">
    <text evidence="1">The sequence shown here is derived from an EMBL/GenBank/DDBJ whole genome shotgun (WGS) entry which is preliminary data.</text>
</comment>
<keyword evidence="2" id="KW-1185">Reference proteome</keyword>
<dbReference type="InterPro" id="IPR011989">
    <property type="entry name" value="ARM-like"/>
</dbReference>
<dbReference type="EMBL" id="JAPFFF010000005">
    <property type="protein sequence ID" value="KAK8890582.1"/>
    <property type="molecule type" value="Genomic_DNA"/>
</dbReference>
<accession>A0ABR2KJI1</accession>
<proteinExistence type="predicted"/>
<reference evidence="1 2" key="1">
    <citation type="submission" date="2024-04" db="EMBL/GenBank/DDBJ databases">
        <title>Tritrichomonas musculus Genome.</title>
        <authorList>
            <person name="Alves-Ferreira E."/>
            <person name="Grigg M."/>
            <person name="Lorenzi H."/>
            <person name="Galac M."/>
        </authorList>
    </citation>
    <scope>NUCLEOTIDE SEQUENCE [LARGE SCALE GENOMIC DNA]</scope>
    <source>
        <strain evidence="1 2">EAF2021</strain>
    </source>
</reference>
<evidence type="ECO:0000313" key="1">
    <source>
        <dbReference type="EMBL" id="KAK8890582.1"/>
    </source>
</evidence>